<organism evidence="1">
    <name type="scientific">Timema poppense</name>
    <name type="common">Walking stick</name>
    <dbReference type="NCBI Taxonomy" id="170557"/>
    <lineage>
        <taxon>Eukaryota</taxon>
        <taxon>Metazoa</taxon>
        <taxon>Ecdysozoa</taxon>
        <taxon>Arthropoda</taxon>
        <taxon>Hexapoda</taxon>
        <taxon>Insecta</taxon>
        <taxon>Pterygota</taxon>
        <taxon>Neoptera</taxon>
        <taxon>Polyneoptera</taxon>
        <taxon>Phasmatodea</taxon>
        <taxon>Timematodea</taxon>
        <taxon>Timematoidea</taxon>
        <taxon>Timematidae</taxon>
        <taxon>Timema</taxon>
    </lineage>
</organism>
<evidence type="ECO:0000313" key="1">
    <source>
        <dbReference type="EMBL" id="CAD7398747.1"/>
    </source>
</evidence>
<dbReference type="AlphaFoldDB" id="A0A7R9CNT3"/>
<accession>A0A7R9CNT3</accession>
<proteinExistence type="predicted"/>
<dbReference type="PANTHER" id="PTHR17985:SF8">
    <property type="entry name" value="TRANSPORT AND GOLGI ORGANIZATION PROTEIN 2 HOMOLOG"/>
    <property type="match status" value="1"/>
</dbReference>
<dbReference type="GO" id="GO:0005794">
    <property type="term" value="C:Golgi apparatus"/>
    <property type="evidence" value="ECO:0007669"/>
    <property type="project" value="TreeGrafter"/>
</dbReference>
<dbReference type="GO" id="GO:0009306">
    <property type="term" value="P:protein secretion"/>
    <property type="evidence" value="ECO:0007669"/>
    <property type="project" value="TreeGrafter"/>
</dbReference>
<dbReference type="EMBL" id="OD000671">
    <property type="protein sequence ID" value="CAD7398747.1"/>
    <property type="molecule type" value="Genomic_DNA"/>
</dbReference>
<gene>
    <name evidence="1" type="ORF">TPSB3V08_LOCUS1854</name>
</gene>
<dbReference type="GO" id="GO:0007030">
    <property type="term" value="P:Golgi organization"/>
    <property type="evidence" value="ECO:0007669"/>
    <property type="project" value="TreeGrafter"/>
</dbReference>
<sequence>MAPEVYLRQEIEHIARRHGWPRKYHQVCPLQLSSSLFTSSSSWSAGSLYHICFFNPFFSVVMLVERNNSLSIDFQASSSQQGSKLLFSKMCILFLYTKPTVEDGEYRVILASNRDENYTRPAQPLATWIDNPVIMGGRDMEPGKEGGTWLAMSLHGRISILLNILQGKSPLNKGHLIRHYPDPFLDQAAPHMSAELREKMSSIFVRVPEKHFGTSSGTTHLMYSILLDTLNIACGKNVNYLKNGAGDQ</sequence>
<dbReference type="InterPro" id="IPR008551">
    <property type="entry name" value="TANGO2"/>
</dbReference>
<dbReference type="Pfam" id="PF05742">
    <property type="entry name" value="TANGO2"/>
    <property type="match status" value="1"/>
</dbReference>
<name>A0A7R9CNT3_TIMPO</name>
<reference evidence="1" key="1">
    <citation type="submission" date="2020-11" db="EMBL/GenBank/DDBJ databases">
        <authorList>
            <person name="Tran Van P."/>
        </authorList>
    </citation>
    <scope>NUCLEOTIDE SEQUENCE</scope>
</reference>
<dbReference type="PANTHER" id="PTHR17985">
    <property type="entry name" value="SER/THR-RICH PROTEIN T10 IN DGCR REGION"/>
    <property type="match status" value="1"/>
</dbReference>
<protein>
    <submittedName>
        <fullName evidence="1">Uncharacterized protein</fullName>
    </submittedName>
</protein>